<dbReference type="Gene3D" id="3.90.1200.10">
    <property type="match status" value="1"/>
</dbReference>
<accession>A0A7Z9A3L6</accession>
<evidence type="ECO:0000313" key="2">
    <source>
        <dbReference type="EMBL" id="VEI23490.1"/>
    </source>
</evidence>
<dbReference type="Pfam" id="PF01636">
    <property type="entry name" value="APH"/>
    <property type="match status" value="1"/>
</dbReference>
<sequence length="326" mass="36229">MTLSPLQLAAIVSAGVPGIYPVATAAAPEESAEYDTAIITDSADRNWRVRAPRNHDASMRLEAEHQVLRSFTHGLRARLPFTVPTIAGTVPYNGMSVFVYTYVPGTHRDLEELARINRANNSTLATDLGRLIATLHVMPEDIMIESDLPVYSSQNLRRRKLSELDRAASTRKVPAELVAHWRAFLEPGPIWDFRTRVVHGKLGTETISIHNGTVAEVSGWSEVHVGDPAQDLSWLFACSDTAFTDEVVRVYSSQMPQMPDQHLVERAEFYAEFALAQWLTHAVEYGDAQMIAHGEQMLQAVCENLRDSGDMLGQNQPLPERAEGLE</sequence>
<dbReference type="Proteomes" id="UP000282386">
    <property type="component" value="Chromosome"/>
</dbReference>
<dbReference type="InterPro" id="IPR002575">
    <property type="entry name" value="Aminoglycoside_PTrfase"/>
</dbReference>
<dbReference type="RefSeq" id="WP_037232400.1">
    <property type="nucleotide sequence ID" value="NZ_CAUUGO010000034.1"/>
</dbReference>
<dbReference type="InterPro" id="IPR011009">
    <property type="entry name" value="Kinase-like_dom_sf"/>
</dbReference>
<reference evidence="2 3" key="1">
    <citation type="submission" date="2018-12" db="EMBL/GenBank/DDBJ databases">
        <authorList>
            <consortium name="Pathogen Informatics"/>
        </authorList>
    </citation>
    <scope>NUCLEOTIDE SEQUENCE [LARGE SCALE GENOMIC DNA]</scope>
    <source>
        <strain evidence="2 3">NCTC10207</strain>
    </source>
</reference>
<feature type="domain" description="Aminoglycoside phosphotransferase" evidence="1">
    <location>
        <begin position="32"/>
        <end position="250"/>
    </location>
</feature>
<dbReference type="AlphaFoldDB" id="A0A7Z9A3L6"/>
<protein>
    <submittedName>
        <fullName evidence="2">Phosphotransferase enzyme family</fullName>
    </submittedName>
</protein>
<evidence type="ECO:0000313" key="3">
    <source>
        <dbReference type="Proteomes" id="UP000282386"/>
    </source>
</evidence>
<evidence type="ECO:0000259" key="1">
    <source>
        <dbReference type="Pfam" id="PF01636"/>
    </source>
</evidence>
<organism evidence="2 3">
    <name type="scientific">Rothia aeria</name>
    <dbReference type="NCBI Taxonomy" id="172042"/>
    <lineage>
        <taxon>Bacteria</taxon>
        <taxon>Bacillati</taxon>
        <taxon>Actinomycetota</taxon>
        <taxon>Actinomycetes</taxon>
        <taxon>Micrococcales</taxon>
        <taxon>Micrococcaceae</taxon>
        <taxon>Rothia</taxon>
    </lineage>
</organism>
<name>A0A7Z9A3L6_9MICC</name>
<dbReference type="SUPFAM" id="SSF56112">
    <property type="entry name" value="Protein kinase-like (PK-like)"/>
    <property type="match status" value="1"/>
</dbReference>
<keyword evidence="2" id="KW-0808">Transferase</keyword>
<dbReference type="EMBL" id="LR134479">
    <property type="protein sequence ID" value="VEI23490.1"/>
    <property type="molecule type" value="Genomic_DNA"/>
</dbReference>
<gene>
    <name evidence="2" type="ORF">NCTC10207_01576</name>
</gene>
<proteinExistence type="predicted"/>
<dbReference type="GO" id="GO:0016740">
    <property type="term" value="F:transferase activity"/>
    <property type="evidence" value="ECO:0007669"/>
    <property type="project" value="UniProtKB-KW"/>
</dbReference>